<evidence type="ECO:0000256" key="2">
    <source>
        <dbReference type="ARBA" id="ARBA00006665"/>
    </source>
</evidence>
<comment type="subcellular location">
    <subcellularLocation>
        <location evidence="1">Membrane</location>
        <topology evidence="1">Multi-pass membrane protein</topology>
    </subcellularLocation>
</comment>
<reference evidence="7" key="4">
    <citation type="submission" date="2019-03" db="UniProtKB">
        <authorList>
            <consortium name="EnsemblPlants"/>
        </authorList>
    </citation>
    <scope>IDENTIFICATION</scope>
</reference>
<evidence type="ECO:0000256" key="5">
    <source>
        <dbReference type="ARBA" id="ARBA00023136"/>
    </source>
</evidence>
<keyword evidence="8" id="KW-1185">Reference proteome</keyword>
<reference evidence="7" key="3">
    <citation type="journal article" date="2017" name="Nature">
        <title>Genome sequence of the progenitor of the wheat D genome Aegilops tauschii.</title>
        <authorList>
            <person name="Luo M.C."/>
            <person name="Gu Y.Q."/>
            <person name="Puiu D."/>
            <person name="Wang H."/>
            <person name="Twardziok S.O."/>
            <person name="Deal K.R."/>
            <person name="Huo N."/>
            <person name="Zhu T."/>
            <person name="Wang L."/>
            <person name="Wang Y."/>
            <person name="McGuire P.E."/>
            <person name="Liu S."/>
            <person name="Long H."/>
            <person name="Ramasamy R.K."/>
            <person name="Rodriguez J.C."/>
            <person name="Van S.L."/>
            <person name="Yuan L."/>
            <person name="Wang Z."/>
            <person name="Xia Z."/>
            <person name="Xiao L."/>
            <person name="Anderson O.D."/>
            <person name="Ouyang S."/>
            <person name="Liang Y."/>
            <person name="Zimin A.V."/>
            <person name="Pertea G."/>
            <person name="Qi P."/>
            <person name="Bennetzen J.L."/>
            <person name="Dai X."/>
            <person name="Dawson M.W."/>
            <person name="Muller H.G."/>
            <person name="Kugler K."/>
            <person name="Rivarola-Duarte L."/>
            <person name="Spannagl M."/>
            <person name="Mayer K.F.X."/>
            <person name="Lu F.H."/>
            <person name="Bevan M.W."/>
            <person name="Leroy P."/>
            <person name="Li P."/>
            <person name="You F.M."/>
            <person name="Sun Q."/>
            <person name="Liu Z."/>
            <person name="Lyons E."/>
            <person name="Wicker T."/>
            <person name="Salzberg S.L."/>
            <person name="Devos K.M."/>
            <person name="Dvorak J."/>
        </authorList>
    </citation>
    <scope>NUCLEOTIDE SEQUENCE [LARGE SCALE GENOMIC DNA]</scope>
    <source>
        <strain evidence="7">cv. AL8/78</strain>
    </source>
</reference>
<keyword evidence="4 6" id="KW-1133">Transmembrane helix</keyword>
<dbReference type="GO" id="GO:0016020">
    <property type="term" value="C:membrane"/>
    <property type="evidence" value="ECO:0007669"/>
    <property type="project" value="UniProtKB-SubCell"/>
</dbReference>
<keyword evidence="3 6" id="KW-0812">Transmembrane</keyword>
<dbReference type="InterPro" id="IPR005016">
    <property type="entry name" value="TDE1/TMS"/>
</dbReference>
<name>A0A453CAL2_AEGTS</name>
<protein>
    <submittedName>
        <fullName evidence="7">Uncharacterized protein</fullName>
    </submittedName>
</protein>
<proteinExistence type="inferred from homology"/>
<evidence type="ECO:0000313" key="8">
    <source>
        <dbReference type="Proteomes" id="UP000015105"/>
    </source>
</evidence>
<dbReference type="Gramene" id="AET2Gv20785900.1">
    <property type="protein sequence ID" value="AET2Gv20785900.1"/>
    <property type="gene ID" value="AET2Gv20785900"/>
</dbReference>
<organism evidence="7 8">
    <name type="scientific">Aegilops tauschii subsp. strangulata</name>
    <name type="common">Goatgrass</name>
    <dbReference type="NCBI Taxonomy" id="200361"/>
    <lineage>
        <taxon>Eukaryota</taxon>
        <taxon>Viridiplantae</taxon>
        <taxon>Streptophyta</taxon>
        <taxon>Embryophyta</taxon>
        <taxon>Tracheophyta</taxon>
        <taxon>Spermatophyta</taxon>
        <taxon>Magnoliopsida</taxon>
        <taxon>Liliopsida</taxon>
        <taxon>Poales</taxon>
        <taxon>Poaceae</taxon>
        <taxon>BOP clade</taxon>
        <taxon>Pooideae</taxon>
        <taxon>Triticodae</taxon>
        <taxon>Triticeae</taxon>
        <taxon>Triticinae</taxon>
        <taxon>Aegilops</taxon>
    </lineage>
</organism>
<reference evidence="7" key="5">
    <citation type="journal article" date="2021" name="G3 (Bethesda)">
        <title>Aegilops tauschii genome assembly Aet v5.0 features greater sequence contiguity and improved annotation.</title>
        <authorList>
            <person name="Wang L."/>
            <person name="Zhu T."/>
            <person name="Rodriguez J.C."/>
            <person name="Deal K.R."/>
            <person name="Dubcovsky J."/>
            <person name="McGuire P.E."/>
            <person name="Lux T."/>
            <person name="Spannagl M."/>
            <person name="Mayer K.F.X."/>
            <person name="Baldrich P."/>
            <person name="Meyers B.C."/>
            <person name="Huo N."/>
            <person name="Gu Y.Q."/>
            <person name="Zhou H."/>
            <person name="Devos K.M."/>
            <person name="Bennetzen J.L."/>
            <person name="Unver T."/>
            <person name="Budak H."/>
            <person name="Gulick P.J."/>
            <person name="Galiba G."/>
            <person name="Kalapos B."/>
            <person name="Nelson D.R."/>
            <person name="Li P."/>
            <person name="You F.M."/>
            <person name="Luo M.C."/>
            <person name="Dvorak J."/>
        </authorList>
    </citation>
    <scope>NUCLEOTIDE SEQUENCE [LARGE SCALE GENOMIC DNA]</scope>
    <source>
        <strain evidence="7">cv. AL8/78</strain>
    </source>
</reference>
<sequence>MTLGLRRMSKSGEYQLVLLEPKLVLFLSLILSSYAMFREIALLVVTVICYLATFAFSGVLFMWFNPSDHDCGLNVFFIVLTMILAFAFAIIALHPQVTYRFHPLQYMYLSLWT</sequence>
<dbReference type="Proteomes" id="UP000015105">
    <property type="component" value="Chromosome 2D"/>
</dbReference>
<evidence type="ECO:0000256" key="4">
    <source>
        <dbReference type="ARBA" id="ARBA00022989"/>
    </source>
</evidence>
<accession>A0A453CAL2</accession>
<comment type="similarity">
    <text evidence="2">Belongs to the TDE1 family.</text>
</comment>
<reference evidence="8" key="2">
    <citation type="journal article" date="2017" name="Nat. Plants">
        <title>The Aegilops tauschii genome reveals multiple impacts of transposons.</title>
        <authorList>
            <person name="Zhao G."/>
            <person name="Zou C."/>
            <person name="Li K."/>
            <person name="Wang K."/>
            <person name="Li T."/>
            <person name="Gao L."/>
            <person name="Zhang X."/>
            <person name="Wang H."/>
            <person name="Yang Z."/>
            <person name="Liu X."/>
            <person name="Jiang W."/>
            <person name="Mao L."/>
            <person name="Kong X."/>
            <person name="Jiao Y."/>
            <person name="Jia J."/>
        </authorList>
    </citation>
    <scope>NUCLEOTIDE SEQUENCE [LARGE SCALE GENOMIC DNA]</scope>
    <source>
        <strain evidence="8">cv. AL8/78</strain>
    </source>
</reference>
<dbReference type="AlphaFoldDB" id="A0A453CAL2"/>
<evidence type="ECO:0000313" key="7">
    <source>
        <dbReference type="EnsemblPlants" id="AET2Gv20785900.1"/>
    </source>
</evidence>
<reference evidence="8" key="1">
    <citation type="journal article" date="2014" name="Science">
        <title>Ancient hybridizations among the ancestral genomes of bread wheat.</title>
        <authorList>
            <consortium name="International Wheat Genome Sequencing Consortium,"/>
            <person name="Marcussen T."/>
            <person name="Sandve S.R."/>
            <person name="Heier L."/>
            <person name="Spannagl M."/>
            <person name="Pfeifer M."/>
            <person name="Jakobsen K.S."/>
            <person name="Wulff B.B."/>
            <person name="Steuernagel B."/>
            <person name="Mayer K.F."/>
            <person name="Olsen O.A."/>
        </authorList>
    </citation>
    <scope>NUCLEOTIDE SEQUENCE [LARGE SCALE GENOMIC DNA]</scope>
    <source>
        <strain evidence="8">cv. AL8/78</strain>
    </source>
</reference>
<dbReference type="PANTHER" id="PTHR10383:SF9">
    <property type="entry name" value="SERINE INCORPORATOR, ISOFORM F"/>
    <property type="match status" value="1"/>
</dbReference>
<evidence type="ECO:0000256" key="1">
    <source>
        <dbReference type="ARBA" id="ARBA00004141"/>
    </source>
</evidence>
<evidence type="ECO:0000256" key="6">
    <source>
        <dbReference type="SAM" id="Phobius"/>
    </source>
</evidence>
<dbReference type="Pfam" id="PF03348">
    <property type="entry name" value="Serinc"/>
    <property type="match status" value="1"/>
</dbReference>
<dbReference type="PANTHER" id="PTHR10383">
    <property type="entry name" value="SERINE INCORPORATOR"/>
    <property type="match status" value="1"/>
</dbReference>
<evidence type="ECO:0000256" key="3">
    <source>
        <dbReference type="ARBA" id="ARBA00022692"/>
    </source>
</evidence>
<feature type="transmembrane region" description="Helical" evidence="6">
    <location>
        <begin position="71"/>
        <end position="93"/>
    </location>
</feature>
<keyword evidence="5 6" id="KW-0472">Membrane</keyword>
<feature type="transmembrane region" description="Helical" evidence="6">
    <location>
        <begin position="40"/>
        <end position="64"/>
    </location>
</feature>
<dbReference type="EnsemblPlants" id="AET2Gv20785900.1">
    <property type="protein sequence ID" value="AET2Gv20785900.1"/>
    <property type="gene ID" value="AET2Gv20785900"/>
</dbReference>